<evidence type="ECO:0000313" key="16">
    <source>
        <dbReference type="EMBL" id="SDI02771.1"/>
    </source>
</evidence>
<dbReference type="PANTHER" id="PTHR38096">
    <property type="entry name" value="ENTEROBACTIN SYNTHASE COMPONENT D"/>
    <property type="match status" value="1"/>
</dbReference>
<evidence type="ECO:0000256" key="6">
    <source>
        <dbReference type="ARBA" id="ARBA00022679"/>
    </source>
</evidence>
<evidence type="ECO:0000256" key="5">
    <source>
        <dbReference type="ARBA" id="ARBA00019087"/>
    </source>
</evidence>
<comment type="catalytic activity">
    <reaction evidence="10">
        <text>apo-[aryl-carrier protein] + CoA = holo-[aryl-carrier protein] + adenosine 3',5'-bisphosphate + H(+)</text>
        <dbReference type="Rhea" id="RHEA:48404"/>
        <dbReference type="Rhea" id="RHEA-COMP:15903"/>
        <dbReference type="Rhea" id="RHEA-COMP:17557"/>
        <dbReference type="ChEBI" id="CHEBI:15378"/>
        <dbReference type="ChEBI" id="CHEBI:29999"/>
        <dbReference type="ChEBI" id="CHEBI:57287"/>
        <dbReference type="ChEBI" id="CHEBI:58343"/>
        <dbReference type="ChEBI" id="CHEBI:64479"/>
    </reaction>
</comment>
<dbReference type="PRINTS" id="PR01399">
    <property type="entry name" value="ENTSNTHTASED"/>
</dbReference>
<feature type="binding site" evidence="13">
    <location>
        <position position="84"/>
    </location>
    <ligand>
        <name>Mg(2+)</name>
        <dbReference type="ChEBI" id="CHEBI:18420"/>
    </ligand>
</feature>
<gene>
    <name evidence="16" type="ORF">SAMN04488136_14616</name>
</gene>
<dbReference type="InterPro" id="IPR037143">
    <property type="entry name" value="4-PPantetheinyl_Trfase_dom_sf"/>
</dbReference>
<dbReference type="GO" id="GO:0009239">
    <property type="term" value="P:enterobactin biosynthetic process"/>
    <property type="evidence" value="ECO:0007669"/>
    <property type="project" value="UniProtKB-UniPathway"/>
</dbReference>
<dbReference type="GO" id="GO:0005886">
    <property type="term" value="C:plasma membrane"/>
    <property type="evidence" value="ECO:0007669"/>
    <property type="project" value="TreeGrafter"/>
</dbReference>
<dbReference type="SUPFAM" id="SSF56214">
    <property type="entry name" value="4'-phosphopantetheinyl transferase"/>
    <property type="match status" value="1"/>
</dbReference>
<feature type="binding site" evidence="12">
    <location>
        <position position="82"/>
    </location>
    <ligand>
        <name>CoA</name>
        <dbReference type="ChEBI" id="CHEBI:57287"/>
    </ligand>
</feature>
<feature type="domain" description="4'-phosphopantetheinyl transferase N-terminal" evidence="15">
    <location>
        <begin position="9"/>
        <end position="69"/>
    </location>
</feature>
<keyword evidence="7" id="KW-0259">Enterobactin biosynthesis</keyword>
<feature type="binding site" evidence="12">
    <location>
        <begin position="60"/>
        <end position="61"/>
    </location>
    <ligand>
        <name>CoA</name>
        <dbReference type="ChEBI" id="CHEBI:57287"/>
    </ligand>
</feature>
<feature type="binding site" evidence="12">
    <location>
        <position position="24"/>
    </location>
    <ligand>
        <name>CoA</name>
        <dbReference type="ChEBI" id="CHEBI:57287"/>
    </ligand>
</feature>
<sequence>MCCDAYQSLQRAAPKRKAEFVTGRLMAMKALAYIDKPTMDIEIGQHRAPIWPFGVVGSISHHSSIAMSCATLANHYCCLGLDIETVMPESQAQQIQALVCNDDELALQPSSGLSLAEFVTLLFSAKESLFKAVYPRLKRYLEFSDARLIAFNSQSLTLELVTAELRACYNVAYQTQHSSMITLVYGR</sequence>
<keyword evidence="17" id="KW-1185">Reference proteome</keyword>
<evidence type="ECO:0000256" key="10">
    <source>
        <dbReference type="ARBA" id="ARBA00049176"/>
    </source>
</evidence>
<dbReference type="Pfam" id="PF01648">
    <property type="entry name" value="ACPS"/>
    <property type="match status" value="1"/>
</dbReference>
<dbReference type="UniPathway" id="UPA00017"/>
<dbReference type="GO" id="GO:0008897">
    <property type="term" value="F:holo-[acyl-carrier-protein] synthase activity"/>
    <property type="evidence" value="ECO:0007669"/>
    <property type="project" value="InterPro"/>
</dbReference>
<dbReference type="GO" id="GO:0000287">
    <property type="term" value="F:magnesium ion binding"/>
    <property type="evidence" value="ECO:0007669"/>
    <property type="project" value="InterPro"/>
</dbReference>
<feature type="binding site" evidence="12">
    <location>
        <position position="16"/>
    </location>
    <ligand>
        <name>CoA</name>
        <dbReference type="ChEBI" id="CHEBI:57287"/>
    </ligand>
</feature>
<dbReference type="EMBL" id="FNDD01000046">
    <property type="protein sequence ID" value="SDI02771.1"/>
    <property type="molecule type" value="Genomic_DNA"/>
</dbReference>
<dbReference type="Proteomes" id="UP000198854">
    <property type="component" value="Unassembled WGS sequence"/>
</dbReference>
<feature type="binding site" evidence="12">
    <location>
        <position position="141"/>
    </location>
    <ligand>
        <name>CoA</name>
        <dbReference type="ChEBI" id="CHEBI:57287"/>
    </ligand>
</feature>
<evidence type="ECO:0000256" key="1">
    <source>
        <dbReference type="ARBA" id="ARBA00003937"/>
    </source>
</evidence>
<comment type="function">
    <text evidence="1">Involved in the biosynthesis of the siderophore enterobactin (enterochelin), which is a macrocyclic trimeric lactone of N-(2,3-dihydroxybenzoyl)-serine. The serine trilactone serves as a scaffolding for the three catechol functionalities that provide hexadentate coordination for the tightly ligated iron(2+) atoms. Plays an essential role in the assembly of the enterobactin by catalyzing the transfer of the 4'-phosphopantetheine (Ppant) moiety from coenzyme A to the apo-domains of both EntB (ArCP domain) and EntF (PCP domain) to yield their holo-forms which make them competent for the activation of 2,3-dihydroxybenzoate (DHB) and L-serine, respectively.</text>
</comment>
<dbReference type="AlphaFoldDB" id="A0A1G8H8A7"/>
<protein>
    <recommendedName>
        <fullName evidence="5">Enterobactin synthase component D</fullName>
    </recommendedName>
    <alternativeName>
        <fullName evidence="8">4'-phosphopantetheinyl transferase EntD</fullName>
    </alternativeName>
    <alternativeName>
        <fullName evidence="9">Enterochelin synthase D</fullName>
    </alternativeName>
</protein>
<comment type="catalytic activity">
    <reaction evidence="11">
        <text>apo-[peptidyl-carrier protein] + CoA = holo-[peptidyl-carrier protein] + adenosine 3',5'-bisphosphate + H(+)</text>
        <dbReference type="Rhea" id="RHEA:46228"/>
        <dbReference type="Rhea" id="RHEA-COMP:11479"/>
        <dbReference type="Rhea" id="RHEA-COMP:11480"/>
        <dbReference type="ChEBI" id="CHEBI:15378"/>
        <dbReference type="ChEBI" id="CHEBI:29999"/>
        <dbReference type="ChEBI" id="CHEBI:57287"/>
        <dbReference type="ChEBI" id="CHEBI:58343"/>
        <dbReference type="ChEBI" id="CHEBI:64479"/>
    </reaction>
</comment>
<evidence type="ECO:0000259" key="15">
    <source>
        <dbReference type="Pfam" id="PF17837"/>
    </source>
</evidence>
<dbReference type="STRING" id="861298.SAMN04488136_14616"/>
<comment type="similarity">
    <text evidence="3">Belongs to the P-Pant transferase superfamily. EntD family.</text>
</comment>
<feature type="binding site" evidence="12">
    <location>
        <position position="131"/>
    </location>
    <ligand>
        <name>CoA</name>
        <dbReference type="ChEBI" id="CHEBI:57287"/>
    </ligand>
</feature>
<evidence type="ECO:0000313" key="17">
    <source>
        <dbReference type="Proteomes" id="UP000198854"/>
    </source>
</evidence>
<evidence type="ECO:0000256" key="9">
    <source>
        <dbReference type="ARBA" id="ARBA00031996"/>
    </source>
</evidence>
<dbReference type="InterPro" id="IPR041354">
    <property type="entry name" value="4PPT_N"/>
</dbReference>
<evidence type="ECO:0000256" key="3">
    <source>
        <dbReference type="ARBA" id="ARBA00008342"/>
    </source>
</evidence>
<proteinExistence type="inferred from homology"/>
<comment type="cofactor">
    <cofactor evidence="13">
        <name>Mg(2+)</name>
        <dbReference type="ChEBI" id="CHEBI:18420"/>
    </cofactor>
</comment>
<evidence type="ECO:0000259" key="14">
    <source>
        <dbReference type="Pfam" id="PF01648"/>
    </source>
</evidence>
<comment type="pathway">
    <text evidence="2">Siderophore biosynthesis; enterobactin biosynthesis.</text>
</comment>
<evidence type="ECO:0000256" key="11">
    <source>
        <dbReference type="ARBA" id="ARBA00049191"/>
    </source>
</evidence>
<name>A0A1G8H8A7_9VIBR</name>
<evidence type="ECO:0000256" key="4">
    <source>
        <dbReference type="ARBA" id="ARBA00011503"/>
    </source>
</evidence>
<evidence type="ECO:0000256" key="7">
    <source>
        <dbReference type="ARBA" id="ARBA00023191"/>
    </source>
</evidence>
<feature type="binding site" evidence="13">
    <location>
        <position position="83"/>
    </location>
    <ligand>
        <name>Mg(2+)</name>
        <dbReference type="ChEBI" id="CHEBI:18420"/>
    </ligand>
</feature>
<evidence type="ECO:0000256" key="13">
    <source>
        <dbReference type="PIRSR" id="PIRSR603542-2"/>
    </source>
</evidence>
<accession>A0A1G8H8A7</accession>
<dbReference type="GO" id="GO:0009366">
    <property type="term" value="C:enterobactin synthetase complex"/>
    <property type="evidence" value="ECO:0007669"/>
    <property type="project" value="InterPro"/>
</dbReference>
<keyword evidence="13" id="KW-0479">Metal-binding</keyword>
<reference evidence="16 17" key="1">
    <citation type="submission" date="2016-10" db="EMBL/GenBank/DDBJ databases">
        <authorList>
            <person name="de Groot N.N."/>
        </authorList>
    </citation>
    <scope>NUCLEOTIDE SEQUENCE [LARGE SCALE GENOMIC DNA]</scope>
    <source>
        <strain evidence="16 17">CGMCC 1.10228</strain>
    </source>
</reference>
<organism evidence="16 17">
    <name type="scientific">Vibrio xiamenensis</name>
    <dbReference type="NCBI Taxonomy" id="861298"/>
    <lineage>
        <taxon>Bacteria</taxon>
        <taxon>Pseudomonadati</taxon>
        <taxon>Pseudomonadota</taxon>
        <taxon>Gammaproteobacteria</taxon>
        <taxon>Vibrionales</taxon>
        <taxon>Vibrionaceae</taxon>
        <taxon>Vibrio</taxon>
    </lineage>
</organism>
<feature type="binding site" evidence="12">
    <location>
        <position position="127"/>
    </location>
    <ligand>
        <name>CoA</name>
        <dbReference type="ChEBI" id="CHEBI:57287"/>
    </ligand>
</feature>
<evidence type="ECO:0000256" key="8">
    <source>
        <dbReference type="ARBA" id="ARBA00029894"/>
    </source>
</evidence>
<dbReference type="PANTHER" id="PTHR38096:SF1">
    <property type="entry name" value="ENTEROBACTIN SYNTHASE COMPONENT D"/>
    <property type="match status" value="1"/>
</dbReference>
<dbReference type="Pfam" id="PF17837">
    <property type="entry name" value="4PPT_N"/>
    <property type="match status" value="1"/>
</dbReference>
<feature type="domain" description="4'-phosphopantetheinyl transferase" evidence="14">
    <location>
        <begin position="79"/>
        <end position="174"/>
    </location>
</feature>
<keyword evidence="13" id="KW-0460">Magnesium</keyword>
<keyword evidence="6" id="KW-0808">Transferase</keyword>
<feature type="binding site" evidence="13">
    <location>
        <position position="82"/>
    </location>
    <ligand>
        <name>Mg(2+)</name>
        <dbReference type="ChEBI" id="CHEBI:18420"/>
    </ligand>
</feature>
<comment type="subunit">
    <text evidence="4">EntB, EntD, EntE, and EntF form a multienzyme complex called enterobactin synthase.</text>
</comment>
<evidence type="ECO:0000256" key="12">
    <source>
        <dbReference type="PIRSR" id="PIRSR603542-1"/>
    </source>
</evidence>
<dbReference type="InterPro" id="IPR003542">
    <property type="entry name" value="Enbac_synth_compD-like"/>
</dbReference>
<evidence type="ECO:0000256" key="2">
    <source>
        <dbReference type="ARBA" id="ARBA00004993"/>
    </source>
</evidence>
<dbReference type="InterPro" id="IPR008278">
    <property type="entry name" value="4-PPantetheinyl_Trfase_dom"/>
</dbReference>